<reference evidence="2" key="1">
    <citation type="submission" date="2022-11" db="UniProtKB">
        <authorList>
            <consortium name="WormBaseParasite"/>
        </authorList>
    </citation>
    <scope>IDENTIFICATION</scope>
</reference>
<dbReference type="AlphaFoldDB" id="A0A915BNZ9"/>
<name>A0A915BNZ9_PARUN</name>
<dbReference type="Proteomes" id="UP000887569">
    <property type="component" value="Unplaced"/>
</dbReference>
<keyword evidence="1" id="KW-1185">Reference proteome</keyword>
<protein>
    <submittedName>
        <fullName evidence="2">Ovule protein</fullName>
    </submittedName>
</protein>
<evidence type="ECO:0000313" key="2">
    <source>
        <dbReference type="WBParaSite" id="PgR049_g049_t05"/>
    </source>
</evidence>
<organism evidence="1 2">
    <name type="scientific">Parascaris univalens</name>
    <name type="common">Nematode worm</name>
    <dbReference type="NCBI Taxonomy" id="6257"/>
    <lineage>
        <taxon>Eukaryota</taxon>
        <taxon>Metazoa</taxon>
        <taxon>Ecdysozoa</taxon>
        <taxon>Nematoda</taxon>
        <taxon>Chromadorea</taxon>
        <taxon>Rhabditida</taxon>
        <taxon>Spirurina</taxon>
        <taxon>Ascaridomorpha</taxon>
        <taxon>Ascaridoidea</taxon>
        <taxon>Ascarididae</taxon>
        <taxon>Parascaris</taxon>
    </lineage>
</organism>
<evidence type="ECO:0000313" key="1">
    <source>
        <dbReference type="Proteomes" id="UP000887569"/>
    </source>
</evidence>
<proteinExistence type="predicted"/>
<dbReference type="WBParaSite" id="PgR049_g049_t05">
    <property type="protein sequence ID" value="PgR049_g049_t05"/>
    <property type="gene ID" value="PgR049_g049"/>
</dbReference>
<sequence>MIQNLQYKQWIIRPPRMQKQKNDYDEFNMKSEYSKFSYPTSHIALHKVSLIFHQMLEIFYITQRYSFDEGLLLRWIFLQE</sequence>
<accession>A0A915BNZ9</accession>